<dbReference type="PROSITE" id="PS50932">
    <property type="entry name" value="HTH_LACI_2"/>
    <property type="match status" value="1"/>
</dbReference>
<dbReference type="InterPro" id="IPR028082">
    <property type="entry name" value="Peripla_BP_I"/>
</dbReference>
<dbReference type="AlphaFoldDB" id="A0A9X3ISX7"/>
<dbReference type="Gene3D" id="1.10.260.40">
    <property type="entry name" value="lambda repressor-like DNA-binding domains"/>
    <property type="match status" value="1"/>
</dbReference>
<dbReference type="SUPFAM" id="SSF53822">
    <property type="entry name" value="Periplasmic binding protein-like I"/>
    <property type="match status" value="1"/>
</dbReference>
<keyword evidence="1" id="KW-0805">Transcription regulation</keyword>
<evidence type="ECO:0000259" key="4">
    <source>
        <dbReference type="PROSITE" id="PS50932"/>
    </source>
</evidence>
<sequence length="354" mass="38559">MSDQPDHPADDSGASKRVTMQDVAELAGVGVATVDRVVNQRAPVRQDTARRVLAAAEQLGFRATRVIRNNLETREPPRQLGFLLQKKSTLFYRLLGQALKEACSRYPHVSAQILFLDELGPRAVTQGISRLTEQCDAIAVVAADHPVVNLALEQSPVPVITLLSELSSPAQAGHVGLDNRSAGRTAAWMLTRLSGRPGKVGIVMGSHRYLCQELCEVSFRSYCRENAADIRLVEAVVSLEDASLAEEATLELLTANPDITGIYCAGGGVSGVIQALRDSGRRDVITVCNELTDETRDALIEGWIDCVISHPRPRLAQSAVDLMLELSNQQTPARSRVILPFELYTAENLWSEAE</sequence>
<dbReference type="PANTHER" id="PTHR30146">
    <property type="entry name" value="LACI-RELATED TRANSCRIPTIONAL REPRESSOR"/>
    <property type="match status" value="1"/>
</dbReference>
<keyword evidence="6" id="KW-1185">Reference proteome</keyword>
<dbReference type="CDD" id="cd06307">
    <property type="entry name" value="PBP1_sugar_binding"/>
    <property type="match status" value="1"/>
</dbReference>
<dbReference type="InterPro" id="IPR000843">
    <property type="entry name" value="HTH_LacI"/>
</dbReference>
<dbReference type="EMBL" id="JAPNOA010000018">
    <property type="protein sequence ID" value="MCY0964613.1"/>
    <property type="molecule type" value="Genomic_DNA"/>
</dbReference>
<keyword evidence="3" id="KW-0804">Transcription</keyword>
<proteinExistence type="predicted"/>
<dbReference type="Proteomes" id="UP001150830">
    <property type="component" value="Unassembled WGS sequence"/>
</dbReference>
<dbReference type="RefSeq" id="WP_283172828.1">
    <property type="nucleotide sequence ID" value="NZ_JAPNOA010000018.1"/>
</dbReference>
<reference evidence="5" key="1">
    <citation type="submission" date="2022-11" db="EMBL/GenBank/DDBJ databases">
        <title>Parathalassolutuus dongxingensis gen. nov., sp. nov., a novel member of family Oceanospirillaceae isolated from a coastal shrimp pond in Guangxi, China.</title>
        <authorList>
            <person name="Chen H."/>
        </authorList>
    </citation>
    <scope>NUCLEOTIDE SEQUENCE</scope>
    <source>
        <strain evidence="5">G-43</strain>
    </source>
</reference>
<dbReference type="GO" id="GO:0000976">
    <property type="term" value="F:transcription cis-regulatory region binding"/>
    <property type="evidence" value="ECO:0007669"/>
    <property type="project" value="TreeGrafter"/>
</dbReference>
<dbReference type="CDD" id="cd01392">
    <property type="entry name" value="HTH_LacI"/>
    <property type="match status" value="1"/>
</dbReference>
<evidence type="ECO:0000313" key="6">
    <source>
        <dbReference type="Proteomes" id="UP001150830"/>
    </source>
</evidence>
<dbReference type="SMART" id="SM00354">
    <property type="entry name" value="HTH_LACI"/>
    <property type="match status" value="1"/>
</dbReference>
<dbReference type="Gene3D" id="3.40.50.2300">
    <property type="match status" value="2"/>
</dbReference>
<feature type="domain" description="HTH lacI-type" evidence="4">
    <location>
        <begin position="18"/>
        <end position="72"/>
    </location>
</feature>
<evidence type="ECO:0000256" key="1">
    <source>
        <dbReference type="ARBA" id="ARBA00023015"/>
    </source>
</evidence>
<dbReference type="InterPro" id="IPR010982">
    <property type="entry name" value="Lambda_DNA-bd_dom_sf"/>
</dbReference>
<dbReference type="Pfam" id="PF00356">
    <property type="entry name" value="LacI"/>
    <property type="match status" value="1"/>
</dbReference>
<dbReference type="GO" id="GO:0055085">
    <property type="term" value="P:transmembrane transport"/>
    <property type="evidence" value="ECO:0007669"/>
    <property type="project" value="UniProtKB-ARBA"/>
</dbReference>
<evidence type="ECO:0000256" key="3">
    <source>
        <dbReference type="ARBA" id="ARBA00023163"/>
    </source>
</evidence>
<dbReference type="SUPFAM" id="SSF47413">
    <property type="entry name" value="lambda repressor-like DNA-binding domains"/>
    <property type="match status" value="1"/>
</dbReference>
<dbReference type="GO" id="GO:0003700">
    <property type="term" value="F:DNA-binding transcription factor activity"/>
    <property type="evidence" value="ECO:0007669"/>
    <property type="project" value="TreeGrafter"/>
</dbReference>
<protein>
    <submittedName>
        <fullName evidence="5">LacI family DNA-binding transcriptional regulator</fullName>
    </submittedName>
</protein>
<evidence type="ECO:0000313" key="5">
    <source>
        <dbReference type="EMBL" id="MCY0964613.1"/>
    </source>
</evidence>
<dbReference type="PROSITE" id="PS00356">
    <property type="entry name" value="HTH_LACI_1"/>
    <property type="match status" value="1"/>
</dbReference>
<name>A0A9X3ISX7_9GAMM</name>
<dbReference type="Pfam" id="PF13407">
    <property type="entry name" value="Peripla_BP_4"/>
    <property type="match status" value="1"/>
</dbReference>
<accession>A0A9X3ISX7</accession>
<dbReference type="PANTHER" id="PTHR30146:SF152">
    <property type="entry name" value="TRANSCRIPTIONAL REGULATORY PROTEIN"/>
    <property type="match status" value="1"/>
</dbReference>
<organism evidence="5 6">
    <name type="scientific">Parathalassolituus penaei</name>
    <dbReference type="NCBI Taxonomy" id="2997323"/>
    <lineage>
        <taxon>Bacteria</taxon>
        <taxon>Pseudomonadati</taxon>
        <taxon>Pseudomonadota</taxon>
        <taxon>Gammaproteobacteria</taxon>
        <taxon>Oceanospirillales</taxon>
        <taxon>Oceanospirillaceae</taxon>
        <taxon>Parathalassolituus</taxon>
    </lineage>
</organism>
<comment type="caution">
    <text evidence="5">The sequence shown here is derived from an EMBL/GenBank/DDBJ whole genome shotgun (WGS) entry which is preliminary data.</text>
</comment>
<evidence type="ECO:0000256" key="2">
    <source>
        <dbReference type="ARBA" id="ARBA00023125"/>
    </source>
</evidence>
<gene>
    <name evidence="5" type="ORF">OUO13_05390</name>
</gene>
<dbReference type="InterPro" id="IPR025997">
    <property type="entry name" value="SBP_2_dom"/>
</dbReference>
<keyword evidence="2 5" id="KW-0238">DNA-binding</keyword>